<dbReference type="EMBL" id="JBJQND010000004">
    <property type="protein sequence ID" value="KAL3880331.1"/>
    <property type="molecule type" value="Genomic_DNA"/>
</dbReference>
<gene>
    <name evidence="2" type="ORF">ACJMK2_032579</name>
</gene>
<sequence>MSSPTKGQSLRLAVSRTMEKNRVFRLAQCLIRSIEEETLAGVDLLHTLEVVRRTSNPDLDYFRDLNESTDKRSAADLDMKKSTKDIPTNDSCQAVSSSKNHCILIDHLPQINETMDEDLIEGANSRTNEIELFKNKSHKISVMPLRRWKSLPSFTEVSNQTSFEENNRCMSDLRSYELNRLHRVSNNTNETIGREKPDMIHEIAPNLECKEHISSEDPCSEDTTSISSDELEVKSIDNDTQSEDGSFLREFYPTQECSSMVRGKTRLNKDEFVANYVIKFPSKDHKHSLDVDLVKLFDEQVNNDEIGSRLTHSYVDASSSDTVHSSKQNKETAVGCKTVEKRSAKHLRNKSEVTHKKKPSIKGTLQRKSKHLIDYSTFIRSYQLYKQRRDERFNTYSKPEMIHWGDAFVQNLFLSSPTSCQKSATMDHQENKKDWNGIMYENLTARAKTDWHLLKRGHKRAVSSSHGENKFRCNNILKLHPTDCTKRHLPDIYPRSGISRGISAEPVSLKPHKSRDATYVDYKKLDTKSFSSKKPDKITEIRHAKEK</sequence>
<evidence type="ECO:0000256" key="1">
    <source>
        <dbReference type="SAM" id="MobiDB-lite"/>
    </source>
</evidence>
<comment type="caution">
    <text evidence="2">The sequence shown here is derived from an EMBL/GenBank/DDBJ whole genome shotgun (WGS) entry which is preliminary data.</text>
</comment>
<accession>A0ABD3X403</accession>
<feature type="region of interest" description="Disordered" evidence="1">
    <location>
        <begin position="72"/>
        <end position="91"/>
    </location>
</feature>
<proteinExistence type="predicted"/>
<dbReference type="Proteomes" id="UP001634394">
    <property type="component" value="Unassembled WGS sequence"/>
</dbReference>
<protein>
    <submittedName>
        <fullName evidence="2">Uncharacterized protein</fullName>
    </submittedName>
</protein>
<evidence type="ECO:0000313" key="2">
    <source>
        <dbReference type="EMBL" id="KAL3880331.1"/>
    </source>
</evidence>
<reference evidence="2 3" key="1">
    <citation type="submission" date="2024-11" db="EMBL/GenBank/DDBJ databases">
        <title>Chromosome-level genome assembly of the freshwater bivalve Anodonta woodiana.</title>
        <authorList>
            <person name="Chen X."/>
        </authorList>
    </citation>
    <scope>NUCLEOTIDE SEQUENCE [LARGE SCALE GENOMIC DNA]</scope>
    <source>
        <strain evidence="2">MN2024</strain>
        <tissue evidence="2">Gills</tissue>
    </source>
</reference>
<name>A0ABD3X403_SINWO</name>
<feature type="compositionally biased region" description="Basic and acidic residues" evidence="1">
    <location>
        <begin position="72"/>
        <end position="84"/>
    </location>
</feature>
<dbReference type="AlphaFoldDB" id="A0ABD3X403"/>
<keyword evidence="3" id="KW-1185">Reference proteome</keyword>
<evidence type="ECO:0000313" key="3">
    <source>
        <dbReference type="Proteomes" id="UP001634394"/>
    </source>
</evidence>
<organism evidence="2 3">
    <name type="scientific">Sinanodonta woodiana</name>
    <name type="common">Chinese pond mussel</name>
    <name type="synonym">Anodonta woodiana</name>
    <dbReference type="NCBI Taxonomy" id="1069815"/>
    <lineage>
        <taxon>Eukaryota</taxon>
        <taxon>Metazoa</taxon>
        <taxon>Spiralia</taxon>
        <taxon>Lophotrochozoa</taxon>
        <taxon>Mollusca</taxon>
        <taxon>Bivalvia</taxon>
        <taxon>Autobranchia</taxon>
        <taxon>Heteroconchia</taxon>
        <taxon>Palaeoheterodonta</taxon>
        <taxon>Unionida</taxon>
        <taxon>Unionoidea</taxon>
        <taxon>Unionidae</taxon>
        <taxon>Unioninae</taxon>
        <taxon>Sinanodonta</taxon>
    </lineage>
</organism>